<sequence length="535" mass="58789">MVSSIGVPIIMDRMTTSICEKPHGRASFARVLVEIDSSKALADNIELWYESLGKILRLRVEYTWVPPRCVECKVYGHYTSECAKKVNTVSKVNKDGDNVKTADKGKGINDSVVNNGDDGEGWKTATNRRSNRGMGYNTRYGQSGGYNGRGGVSNYRNDVNNRGNHNVGNAGTRDANKKVEPVNRGSVGNVDESVVANDNGEPVNKGKNKVNEGSGSNDRNRGNGNVDPKKNGANKNIGNRNGKASNTGNKTGQGSKRGDGVSTKESVTVKEVSTSNRFDLLMEEGANRETDLWNEVKKQVATACNSGIPIVDNVLKGWTTDMVRFYTVKWNNRIMNNGSPQQHLEFKVKNLSNQIVQLNRNLNKNAILIADQRLKSSEAVKAAAIWKILLHGINGDGSLGYNAGIDDPLMFVCSGSAGYAWVQVSGSVTKCLIGVKGMFFADHYEQVVEFCESWLGANVEVIADLKSFIVQASWCWSAIFSVFAFYGLYVYGDVWNSIGWSFWNPTCIQSTHMALDKACLYAEIGCRGLHWQERK</sequence>
<accession>A0A2U1MDB0</accession>
<dbReference type="Proteomes" id="UP000245207">
    <property type="component" value="Unassembled WGS sequence"/>
</dbReference>
<dbReference type="InterPro" id="IPR040256">
    <property type="entry name" value="At4g02000-like"/>
</dbReference>
<dbReference type="AlphaFoldDB" id="A0A2U1MDB0"/>
<dbReference type="PANTHER" id="PTHR31286">
    <property type="entry name" value="GLYCINE-RICH CELL WALL STRUCTURAL PROTEIN 1.8-LIKE"/>
    <property type="match status" value="1"/>
</dbReference>
<dbReference type="EMBL" id="PKPP01005674">
    <property type="protein sequence ID" value="PWA59245.1"/>
    <property type="molecule type" value="Genomic_DNA"/>
</dbReference>
<evidence type="ECO:0000313" key="2">
    <source>
        <dbReference type="EMBL" id="PWA59245.1"/>
    </source>
</evidence>
<protein>
    <submittedName>
        <fullName evidence="2">Zinc knuckle CX2CX4HX4C</fullName>
    </submittedName>
</protein>
<feature type="compositionally biased region" description="Polar residues" evidence="1">
    <location>
        <begin position="158"/>
        <end position="169"/>
    </location>
</feature>
<proteinExistence type="predicted"/>
<comment type="caution">
    <text evidence="2">The sequence shown here is derived from an EMBL/GenBank/DDBJ whole genome shotgun (WGS) entry which is preliminary data.</text>
</comment>
<feature type="compositionally biased region" description="Gly residues" evidence="1">
    <location>
        <begin position="142"/>
        <end position="151"/>
    </location>
</feature>
<organism evidence="2 3">
    <name type="scientific">Artemisia annua</name>
    <name type="common">Sweet wormwood</name>
    <dbReference type="NCBI Taxonomy" id="35608"/>
    <lineage>
        <taxon>Eukaryota</taxon>
        <taxon>Viridiplantae</taxon>
        <taxon>Streptophyta</taxon>
        <taxon>Embryophyta</taxon>
        <taxon>Tracheophyta</taxon>
        <taxon>Spermatophyta</taxon>
        <taxon>Magnoliopsida</taxon>
        <taxon>eudicotyledons</taxon>
        <taxon>Gunneridae</taxon>
        <taxon>Pentapetalae</taxon>
        <taxon>asterids</taxon>
        <taxon>campanulids</taxon>
        <taxon>Asterales</taxon>
        <taxon>Asteraceae</taxon>
        <taxon>Asteroideae</taxon>
        <taxon>Anthemideae</taxon>
        <taxon>Artemisiinae</taxon>
        <taxon>Artemisia</taxon>
    </lineage>
</organism>
<gene>
    <name evidence="2" type="ORF">CTI12_AA392760</name>
</gene>
<name>A0A2U1MDB0_ARTAN</name>
<dbReference type="OrthoDB" id="1304206at2759"/>
<reference evidence="2 3" key="1">
    <citation type="journal article" date="2018" name="Mol. Plant">
        <title>The genome of Artemisia annua provides insight into the evolution of Asteraceae family and artemisinin biosynthesis.</title>
        <authorList>
            <person name="Shen Q."/>
            <person name="Zhang L."/>
            <person name="Liao Z."/>
            <person name="Wang S."/>
            <person name="Yan T."/>
            <person name="Shi P."/>
            <person name="Liu M."/>
            <person name="Fu X."/>
            <person name="Pan Q."/>
            <person name="Wang Y."/>
            <person name="Lv Z."/>
            <person name="Lu X."/>
            <person name="Zhang F."/>
            <person name="Jiang W."/>
            <person name="Ma Y."/>
            <person name="Chen M."/>
            <person name="Hao X."/>
            <person name="Li L."/>
            <person name="Tang Y."/>
            <person name="Lv G."/>
            <person name="Zhou Y."/>
            <person name="Sun X."/>
            <person name="Brodelius P.E."/>
            <person name="Rose J.K.C."/>
            <person name="Tang K."/>
        </authorList>
    </citation>
    <scope>NUCLEOTIDE SEQUENCE [LARGE SCALE GENOMIC DNA]</scope>
    <source>
        <strain evidence="3">cv. Huhao1</strain>
        <tissue evidence="2">Leaf</tissue>
    </source>
</reference>
<keyword evidence="3" id="KW-1185">Reference proteome</keyword>
<feature type="compositionally biased region" description="Low complexity" evidence="1">
    <location>
        <begin position="213"/>
        <end position="225"/>
    </location>
</feature>
<feature type="region of interest" description="Disordered" evidence="1">
    <location>
        <begin position="100"/>
        <end position="270"/>
    </location>
</feature>
<evidence type="ECO:0000256" key="1">
    <source>
        <dbReference type="SAM" id="MobiDB-lite"/>
    </source>
</evidence>
<feature type="compositionally biased region" description="Polar residues" evidence="1">
    <location>
        <begin position="233"/>
        <end position="254"/>
    </location>
</feature>
<evidence type="ECO:0000313" key="3">
    <source>
        <dbReference type="Proteomes" id="UP000245207"/>
    </source>
</evidence>
<dbReference type="PANTHER" id="PTHR31286:SF180">
    <property type="entry name" value="OS10G0362600 PROTEIN"/>
    <property type="match status" value="1"/>
</dbReference>